<proteinExistence type="predicted"/>
<evidence type="ECO:0008006" key="3">
    <source>
        <dbReference type="Google" id="ProtNLM"/>
    </source>
</evidence>
<dbReference type="EMBL" id="CP029254">
    <property type="protein sequence ID" value="AWK09934.1"/>
    <property type="molecule type" value="Genomic_DNA"/>
</dbReference>
<organism evidence="1 2">
    <name type="scientific">Streptomyces spongiicola</name>
    <dbReference type="NCBI Taxonomy" id="1690221"/>
    <lineage>
        <taxon>Bacteria</taxon>
        <taxon>Bacillati</taxon>
        <taxon>Actinomycetota</taxon>
        <taxon>Actinomycetes</taxon>
        <taxon>Kitasatosporales</taxon>
        <taxon>Streptomycetaceae</taxon>
        <taxon>Streptomyces</taxon>
    </lineage>
</organism>
<dbReference type="Proteomes" id="UP000245051">
    <property type="component" value="Chromosome"/>
</dbReference>
<reference evidence="1 2" key="1">
    <citation type="submission" date="2018-05" db="EMBL/GenBank/DDBJ databases">
        <title>Complete genome sequence of the Type Strain of Streptomyces spongiicola HNM0071, the producer of staurosporine.</title>
        <authorList>
            <person name="Zhou S."/>
            <person name="Huang X."/>
        </authorList>
    </citation>
    <scope>NUCLEOTIDE SEQUENCE [LARGE SCALE GENOMIC DNA]</scope>
    <source>
        <strain evidence="1 2">HNM0071</strain>
    </source>
</reference>
<name>A0ABN5KND0_9ACTN</name>
<protein>
    <recommendedName>
        <fullName evidence="3">SUKH-4 immunity protein of toxin-antitoxin system</fullName>
    </recommendedName>
</protein>
<gene>
    <name evidence="1" type="ORF">DDQ41_14600</name>
</gene>
<keyword evidence="2" id="KW-1185">Reference proteome</keyword>
<sequence>MLPTDEIRALLREYDDPDHLERPPHFDLITSRDRFAGLVHALEEHFGPACSSGLTQDTSHYGGITVPTEVTGLDRPLWVLLSNFGGFVTAGTGGEGMPGSEQGLTEEFLTWLDRICTELGCVFVPVELLLEPYDGRSVLEQMYAEPLLAALAAEHGWDDDSDDEDGDEEDLPPVWFDRYFQYM</sequence>
<dbReference type="RefSeq" id="WP_109294893.1">
    <property type="nucleotide sequence ID" value="NZ_CP029254.1"/>
</dbReference>
<accession>A0ABN5KND0</accession>
<evidence type="ECO:0000313" key="2">
    <source>
        <dbReference type="Proteomes" id="UP000245051"/>
    </source>
</evidence>
<evidence type="ECO:0000313" key="1">
    <source>
        <dbReference type="EMBL" id="AWK09934.1"/>
    </source>
</evidence>